<evidence type="ECO:0000313" key="2">
    <source>
        <dbReference type="EMBL" id="CAA0821480.1"/>
    </source>
</evidence>
<protein>
    <submittedName>
        <fullName evidence="2">60S acidic ribosomal protein P3-1</fullName>
    </submittedName>
</protein>
<organism evidence="2 3">
    <name type="scientific">Striga hermonthica</name>
    <name type="common">Purple witchweed</name>
    <name type="synonym">Buchnera hermonthica</name>
    <dbReference type="NCBI Taxonomy" id="68872"/>
    <lineage>
        <taxon>Eukaryota</taxon>
        <taxon>Viridiplantae</taxon>
        <taxon>Streptophyta</taxon>
        <taxon>Embryophyta</taxon>
        <taxon>Tracheophyta</taxon>
        <taxon>Spermatophyta</taxon>
        <taxon>Magnoliopsida</taxon>
        <taxon>eudicotyledons</taxon>
        <taxon>Gunneridae</taxon>
        <taxon>Pentapetalae</taxon>
        <taxon>asterids</taxon>
        <taxon>lamiids</taxon>
        <taxon>Lamiales</taxon>
        <taxon>Orobanchaceae</taxon>
        <taxon>Buchnereae</taxon>
        <taxon>Striga</taxon>
    </lineage>
</organism>
<feature type="compositionally biased region" description="Low complexity" evidence="1">
    <location>
        <begin position="79"/>
        <end position="88"/>
    </location>
</feature>
<dbReference type="GO" id="GO:0005840">
    <property type="term" value="C:ribosome"/>
    <property type="evidence" value="ECO:0007669"/>
    <property type="project" value="UniProtKB-KW"/>
</dbReference>
<evidence type="ECO:0000313" key="3">
    <source>
        <dbReference type="Proteomes" id="UP001153555"/>
    </source>
</evidence>
<keyword evidence="2" id="KW-0687">Ribonucleoprotein</keyword>
<dbReference type="PANTHER" id="PTHR47207">
    <property type="entry name" value="60S ACIDIC RIBOSOMAL PROTEIN P3-1-RELATED"/>
    <property type="match status" value="1"/>
</dbReference>
<proteinExistence type="predicted"/>
<dbReference type="EMBL" id="CACSLK010020742">
    <property type="protein sequence ID" value="CAA0821480.1"/>
    <property type="molecule type" value="Genomic_DNA"/>
</dbReference>
<gene>
    <name evidence="2" type="ORF">SHERM_19482</name>
</gene>
<reference evidence="2" key="1">
    <citation type="submission" date="2019-12" db="EMBL/GenBank/DDBJ databases">
        <authorList>
            <person name="Scholes J."/>
        </authorList>
    </citation>
    <scope>NUCLEOTIDE SEQUENCE</scope>
</reference>
<accession>A0A9N7R9M0</accession>
<dbReference type="GO" id="GO:0003735">
    <property type="term" value="F:structural constituent of ribosome"/>
    <property type="evidence" value="ECO:0007669"/>
    <property type="project" value="InterPro"/>
</dbReference>
<name>A0A9N7R9M0_STRHE</name>
<keyword evidence="3" id="KW-1185">Reference proteome</keyword>
<dbReference type="OrthoDB" id="2015129at2759"/>
<dbReference type="AlphaFoldDB" id="A0A9N7R9M0"/>
<feature type="compositionally biased region" description="Basic and acidic residues" evidence="1">
    <location>
        <begin position="94"/>
        <end position="104"/>
    </location>
</feature>
<dbReference type="PANTHER" id="PTHR47207:SF2">
    <property type="entry name" value="LARGE RIBOSOMAL SUBUNIT PROTEIN P3Y-RELATED"/>
    <property type="match status" value="1"/>
</dbReference>
<comment type="caution">
    <text evidence="2">The sequence shown here is derived from an EMBL/GenBank/DDBJ whole genome shotgun (WGS) entry which is preliminary data.</text>
</comment>
<keyword evidence="2" id="KW-0689">Ribosomal protein</keyword>
<evidence type="ECO:0000256" key="1">
    <source>
        <dbReference type="SAM" id="MobiDB-lite"/>
    </source>
</evidence>
<sequence length="119" mass="12273">MGVFTFVCRETGGAWSAKQLNGDLHASADKRFDLERKLVHAALAVGSSGAVQSSFSYVTPSSGVIQVIVGGASVGGGVAASTPAASSGDAVAETEDKNKEKEKDEESGEEDGFIFNLFE</sequence>
<dbReference type="InterPro" id="IPR044252">
    <property type="entry name" value="RPP3"/>
</dbReference>
<dbReference type="Proteomes" id="UP001153555">
    <property type="component" value="Unassembled WGS sequence"/>
</dbReference>
<feature type="region of interest" description="Disordered" evidence="1">
    <location>
        <begin position="78"/>
        <end position="111"/>
    </location>
</feature>